<dbReference type="PANTHER" id="PTHR24171:SF9">
    <property type="entry name" value="ANKYRIN REPEAT DOMAIN-CONTAINING PROTEIN 39"/>
    <property type="match status" value="1"/>
</dbReference>
<evidence type="ECO:0000256" key="1">
    <source>
        <dbReference type="ARBA" id="ARBA00022737"/>
    </source>
</evidence>
<dbReference type="SUPFAM" id="SSF48403">
    <property type="entry name" value="Ankyrin repeat"/>
    <property type="match status" value="1"/>
</dbReference>
<dbReference type="Pfam" id="PF00023">
    <property type="entry name" value="Ank"/>
    <property type="match status" value="1"/>
</dbReference>
<evidence type="ECO:0000256" key="4">
    <source>
        <dbReference type="SAM" id="MobiDB-lite"/>
    </source>
</evidence>
<dbReference type="SMART" id="SM00248">
    <property type="entry name" value="ANK"/>
    <property type="match status" value="4"/>
</dbReference>
<sequence>MLVMHKLMGGFVAILEQLLQHMESQSDSDSESSTHSDLGTTAKLYSLFHSLQENLETPFSKVVTELKELHGLHAANRALVRAKTRSGSHKKSRYKVMVEQLEAAMEKKDHDLICGVLRVAHSRIPFDKSKRRWVEFSQLLIKFLIDLIFAGETSKLQEILEIGFVDVIDPSTGRYLIHFASESGNLNCLQTVAKMLQTSPNVTSNTISGNTPLHLAVSQGHTECAQYLIKLSADVDAQDNKGQTPLLKATRGAFYDCIQLLLTNGANPDIVNNMGESPLSVAAGFVQAFNPKKDANFRCVILLLCNNANLPLHIDRHSRNVIRSAARVLLSSYWTSVIINPKITHHLQNLLDTSSPSTTDASLGRSDSDISMMEDDFSV</sequence>
<accession>A0A7S4MKC7</accession>
<feature type="repeat" description="ANK" evidence="3">
    <location>
        <begin position="208"/>
        <end position="240"/>
    </location>
</feature>
<feature type="region of interest" description="Disordered" evidence="4">
    <location>
        <begin position="355"/>
        <end position="379"/>
    </location>
</feature>
<organism evidence="5">
    <name type="scientific">Vannella robusta</name>
    <dbReference type="NCBI Taxonomy" id="1487602"/>
    <lineage>
        <taxon>Eukaryota</taxon>
        <taxon>Amoebozoa</taxon>
        <taxon>Discosea</taxon>
        <taxon>Flabellinia</taxon>
        <taxon>Vannellidae</taxon>
        <taxon>Vannella</taxon>
    </lineage>
</organism>
<dbReference type="PROSITE" id="PS50297">
    <property type="entry name" value="ANK_REP_REGION"/>
    <property type="match status" value="2"/>
</dbReference>
<name>A0A7S4MKC7_9EUKA</name>
<dbReference type="PANTHER" id="PTHR24171">
    <property type="entry name" value="ANKYRIN REPEAT DOMAIN-CONTAINING PROTEIN 39-RELATED"/>
    <property type="match status" value="1"/>
</dbReference>
<evidence type="ECO:0000313" key="5">
    <source>
        <dbReference type="EMBL" id="CAE2227546.1"/>
    </source>
</evidence>
<dbReference type="AlphaFoldDB" id="A0A7S4MKC7"/>
<proteinExistence type="predicted"/>
<dbReference type="Pfam" id="PF12796">
    <property type="entry name" value="Ank_2"/>
    <property type="match status" value="1"/>
</dbReference>
<evidence type="ECO:0000256" key="3">
    <source>
        <dbReference type="PROSITE-ProRule" id="PRU00023"/>
    </source>
</evidence>
<evidence type="ECO:0000256" key="2">
    <source>
        <dbReference type="ARBA" id="ARBA00023043"/>
    </source>
</evidence>
<dbReference type="PRINTS" id="PR01415">
    <property type="entry name" value="ANKYRIN"/>
</dbReference>
<protein>
    <submittedName>
        <fullName evidence="5">Uncharacterized protein</fullName>
    </submittedName>
</protein>
<keyword evidence="1" id="KW-0677">Repeat</keyword>
<reference evidence="5" key="1">
    <citation type="submission" date="2021-01" db="EMBL/GenBank/DDBJ databases">
        <authorList>
            <person name="Corre E."/>
            <person name="Pelletier E."/>
            <person name="Niang G."/>
            <person name="Scheremetjew M."/>
            <person name="Finn R."/>
            <person name="Kale V."/>
            <person name="Holt S."/>
            <person name="Cochrane G."/>
            <person name="Meng A."/>
            <person name="Brown T."/>
            <person name="Cohen L."/>
        </authorList>
    </citation>
    <scope>NUCLEOTIDE SEQUENCE</scope>
    <source>
        <strain evidence="5">DIVA3 518/3/11/1/6</strain>
    </source>
</reference>
<feature type="repeat" description="ANK" evidence="3">
    <location>
        <begin position="241"/>
        <end position="273"/>
    </location>
</feature>
<dbReference type="InterPro" id="IPR036770">
    <property type="entry name" value="Ankyrin_rpt-contain_sf"/>
</dbReference>
<gene>
    <name evidence="5" type="ORF">VSP0166_LOCUS11730</name>
</gene>
<keyword evidence="2 3" id="KW-0040">ANK repeat</keyword>
<dbReference type="PROSITE" id="PS50088">
    <property type="entry name" value="ANK_REPEAT"/>
    <property type="match status" value="2"/>
</dbReference>
<dbReference type="EMBL" id="HBKP01016553">
    <property type="protein sequence ID" value="CAE2227546.1"/>
    <property type="molecule type" value="Transcribed_RNA"/>
</dbReference>
<dbReference type="InterPro" id="IPR002110">
    <property type="entry name" value="Ankyrin_rpt"/>
</dbReference>
<dbReference type="Gene3D" id="1.25.40.20">
    <property type="entry name" value="Ankyrin repeat-containing domain"/>
    <property type="match status" value="1"/>
</dbReference>